<evidence type="ECO:0000259" key="1">
    <source>
        <dbReference type="Pfam" id="PF04577"/>
    </source>
</evidence>
<dbReference type="InterPro" id="IPR049625">
    <property type="entry name" value="Glyco_transf_61_cat"/>
</dbReference>
<feature type="domain" description="Glycosyltransferase 61 catalytic" evidence="1">
    <location>
        <begin position="61"/>
        <end position="226"/>
    </location>
</feature>
<organism evidence="2 3">
    <name type="scientific">Paracoccus kondratievae</name>
    <dbReference type="NCBI Taxonomy" id="135740"/>
    <lineage>
        <taxon>Bacteria</taxon>
        <taxon>Pseudomonadati</taxon>
        <taxon>Pseudomonadota</taxon>
        <taxon>Alphaproteobacteria</taxon>
        <taxon>Rhodobacterales</taxon>
        <taxon>Paracoccaceae</taxon>
        <taxon>Paracoccus</taxon>
    </lineage>
</organism>
<protein>
    <recommendedName>
        <fullName evidence="1">Glycosyltransferase 61 catalytic domain-containing protein</fullName>
    </recommendedName>
</protein>
<sequence>MAPPKESRPRTPSGVWKDGDIPEAAQWRGAGRMSLALEEAPEPTAKLEGHYLFAGMYYGHFGHFISETISRLWAANNDYDGIIFTPKHATLTHFKKPHRELFDIFDIKCPTLVVGEPTLVEKLTIPGQGFGLGDIAFGTEEYRNFLRNTVGKVAPNGPEKIYISRTKYIANGGLLAEAVLEENLSRAGYVPVFPEQLSWKDQFALYRAAQKIISLDTSALHMAGMAADPGKEIAVILRRNNAEHHSMRLQLSGMMGKDPLLINSLVAEYLEPGKKPNHNSWGHADFGEIRTALIEHGFLTADDPWDIPTDETIQADVAVAERRAGKNLVHSPIKARFAV</sequence>
<comment type="caution">
    <text evidence="2">The sequence shown here is derived from an EMBL/GenBank/DDBJ whole genome shotgun (WGS) entry which is preliminary data.</text>
</comment>
<reference evidence="2" key="1">
    <citation type="journal article" date="2014" name="Int. J. Syst. Evol. Microbiol.">
        <title>Complete genome sequence of Corynebacterium casei LMG S-19264T (=DSM 44701T), isolated from a smear-ripened cheese.</title>
        <authorList>
            <consortium name="US DOE Joint Genome Institute (JGI-PGF)"/>
            <person name="Walter F."/>
            <person name="Albersmeier A."/>
            <person name="Kalinowski J."/>
            <person name="Ruckert C."/>
        </authorList>
    </citation>
    <scope>NUCLEOTIDE SEQUENCE</scope>
    <source>
        <strain evidence="2">VKM B-2222</strain>
    </source>
</reference>
<evidence type="ECO:0000313" key="2">
    <source>
        <dbReference type="EMBL" id="GLK63085.1"/>
    </source>
</evidence>
<dbReference type="Proteomes" id="UP001143349">
    <property type="component" value="Unassembled WGS sequence"/>
</dbReference>
<proteinExistence type="predicted"/>
<dbReference type="Pfam" id="PF04577">
    <property type="entry name" value="Glyco_transf_61"/>
    <property type="match status" value="1"/>
</dbReference>
<dbReference type="AlphaFoldDB" id="A0AAD3NW66"/>
<reference evidence="2" key="2">
    <citation type="submission" date="2023-01" db="EMBL/GenBank/DDBJ databases">
        <authorList>
            <person name="Sun Q."/>
            <person name="Evtushenko L."/>
        </authorList>
    </citation>
    <scope>NUCLEOTIDE SEQUENCE</scope>
    <source>
        <strain evidence="2">VKM B-2222</strain>
    </source>
</reference>
<evidence type="ECO:0000313" key="3">
    <source>
        <dbReference type="Proteomes" id="UP001143349"/>
    </source>
</evidence>
<keyword evidence="3" id="KW-1185">Reference proteome</keyword>
<gene>
    <name evidence="2" type="ORF">GCM10017635_05540</name>
</gene>
<dbReference type="GO" id="GO:0016757">
    <property type="term" value="F:glycosyltransferase activity"/>
    <property type="evidence" value="ECO:0007669"/>
    <property type="project" value="InterPro"/>
</dbReference>
<dbReference type="EMBL" id="BSFH01000011">
    <property type="protein sequence ID" value="GLK63085.1"/>
    <property type="molecule type" value="Genomic_DNA"/>
</dbReference>
<name>A0AAD3NW66_9RHOB</name>
<accession>A0AAD3NW66</accession>